<dbReference type="InterPro" id="IPR001841">
    <property type="entry name" value="Znf_RING"/>
</dbReference>
<keyword evidence="1" id="KW-0479">Metal-binding</keyword>
<evidence type="ECO:0000256" key="1">
    <source>
        <dbReference type="ARBA" id="ARBA00022723"/>
    </source>
</evidence>
<dbReference type="VEuPathDB" id="VectorBase:LOC119163907"/>
<dbReference type="Pfam" id="PF21355">
    <property type="entry name" value="TRAF-mep_MATH"/>
    <property type="match status" value="1"/>
</dbReference>
<dbReference type="PROSITE" id="PS00518">
    <property type="entry name" value="ZF_RING_1"/>
    <property type="match status" value="1"/>
</dbReference>
<keyword evidence="7" id="KW-1185">Reference proteome</keyword>
<dbReference type="EMBL" id="JABSTU010000005">
    <property type="protein sequence ID" value="KAH8029442.1"/>
    <property type="molecule type" value="Genomic_DNA"/>
</dbReference>
<dbReference type="OMA" id="QGHATHS"/>
<dbReference type="SUPFAM" id="SSF57850">
    <property type="entry name" value="RING/U-box"/>
    <property type="match status" value="1"/>
</dbReference>
<dbReference type="PANTHER" id="PTHR10131:SF138">
    <property type="entry name" value="RE66324P"/>
    <property type="match status" value="1"/>
</dbReference>
<dbReference type="InterPro" id="IPR013083">
    <property type="entry name" value="Znf_RING/FYVE/PHD"/>
</dbReference>
<accession>A0A9J6E565</accession>
<evidence type="ECO:0000256" key="3">
    <source>
        <dbReference type="ARBA" id="ARBA00022833"/>
    </source>
</evidence>
<evidence type="ECO:0000313" key="6">
    <source>
        <dbReference type="EMBL" id="KAH8029442.1"/>
    </source>
</evidence>
<dbReference type="PANTHER" id="PTHR10131">
    <property type="entry name" value="TNF RECEPTOR ASSOCIATED FACTOR"/>
    <property type="match status" value="1"/>
</dbReference>
<evidence type="ECO:0000256" key="2">
    <source>
        <dbReference type="ARBA" id="ARBA00022771"/>
    </source>
</evidence>
<evidence type="ECO:0000259" key="5">
    <source>
        <dbReference type="PROSITE" id="PS50089"/>
    </source>
</evidence>
<keyword evidence="3" id="KW-0862">Zinc</keyword>
<reference evidence="6" key="2">
    <citation type="submission" date="2021-09" db="EMBL/GenBank/DDBJ databases">
        <authorList>
            <person name="Jia N."/>
            <person name="Wang J."/>
            <person name="Shi W."/>
            <person name="Du L."/>
            <person name="Sun Y."/>
            <person name="Zhan W."/>
            <person name="Jiang J."/>
            <person name="Wang Q."/>
            <person name="Zhang B."/>
            <person name="Ji P."/>
            <person name="Sakyi L.B."/>
            <person name="Cui X."/>
            <person name="Yuan T."/>
            <person name="Jiang B."/>
            <person name="Yang W."/>
            <person name="Lam T.T.-Y."/>
            <person name="Chang Q."/>
            <person name="Ding S."/>
            <person name="Wang X."/>
            <person name="Zhu J."/>
            <person name="Ruan X."/>
            <person name="Zhao L."/>
            <person name="Wei J."/>
            <person name="Que T."/>
            <person name="Du C."/>
            <person name="Cheng J."/>
            <person name="Dai P."/>
            <person name="Han X."/>
            <person name="Huang E."/>
            <person name="Gao Y."/>
            <person name="Liu J."/>
            <person name="Shao H."/>
            <person name="Ye R."/>
            <person name="Li L."/>
            <person name="Wei W."/>
            <person name="Wang X."/>
            <person name="Wang C."/>
            <person name="Huo Q."/>
            <person name="Li W."/>
            <person name="Guo W."/>
            <person name="Chen H."/>
            <person name="Chen S."/>
            <person name="Zhou L."/>
            <person name="Zhou L."/>
            <person name="Ni X."/>
            <person name="Tian J."/>
            <person name="Zhou Y."/>
            <person name="Sheng Y."/>
            <person name="Liu T."/>
            <person name="Pan Y."/>
            <person name="Xia L."/>
            <person name="Li J."/>
            <person name="Zhao F."/>
            <person name="Cao W."/>
        </authorList>
    </citation>
    <scope>NUCLEOTIDE SEQUENCE</scope>
    <source>
        <strain evidence="6">Rmic-2018</strain>
        <tissue evidence="6">Larvae</tissue>
    </source>
</reference>
<dbReference type="InterPro" id="IPR008974">
    <property type="entry name" value="TRAF-like"/>
</dbReference>
<keyword evidence="2 4" id="KW-0863">Zinc-finger</keyword>
<dbReference type="InterPro" id="IPR049342">
    <property type="entry name" value="TRAF1-6_MATH_dom"/>
</dbReference>
<proteinExistence type="predicted"/>
<dbReference type="AlphaFoldDB" id="A0A9J6E565"/>
<dbReference type="GO" id="GO:0009898">
    <property type="term" value="C:cytoplasmic side of plasma membrane"/>
    <property type="evidence" value="ECO:0007669"/>
    <property type="project" value="TreeGrafter"/>
</dbReference>
<feature type="domain" description="RING-type" evidence="5">
    <location>
        <begin position="30"/>
        <end position="68"/>
    </location>
</feature>
<dbReference type="SUPFAM" id="SSF49599">
    <property type="entry name" value="TRAF domain-like"/>
    <property type="match status" value="2"/>
</dbReference>
<dbReference type="PROSITE" id="PS50089">
    <property type="entry name" value="ZF_RING_2"/>
    <property type="match status" value="1"/>
</dbReference>
<dbReference type="GO" id="GO:0008270">
    <property type="term" value="F:zinc ion binding"/>
    <property type="evidence" value="ECO:0007669"/>
    <property type="project" value="UniProtKB-KW"/>
</dbReference>
<comment type="caution">
    <text evidence="6">The sequence shown here is derived from an EMBL/GenBank/DDBJ whole genome shotgun (WGS) entry which is preliminary data.</text>
</comment>
<dbReference type="Proteomes" id="UP000821866">
    <property type="component" value="Chromosome 3"/>
</dbReference>
<organism evidence="6 7">
    <name type="scientific">Rhipicephalus microplus</name>
    <name type="common">Cattle tick</name>
    <name type="synonym">Boophilus microplus</name>
    <dbReference type="NCBI Taxonomy" id="6941"/>
    <lineage>
        <taxon>Eukaryota</taxon>
        <taxon>Metazoa</taxon>
        <taxon>Ecdysozoa</taxon>
        <taxon>Arthropoda</taxon>
        <taxon>Chelicerata</taxon>
        <taxon>Arachnida</taxon>
        <taxon>Acari</taxon>
        <taxon>Parasitiformes</taxon>
        <taxon>Ixodida</taxon>
        <taxon>Ixodoidea</taxon>
        <taxon>Ixodidae</taxon>
        <taxon>Rhipicephalinae</taxon>
        <taxon>Rhipicephalus</taxon>
        <taxon>Boophilus</taxon>
    </lineage>
</organism>
<sequence length="505" mass="57558">MQRYSVSGFSHELDCRPFHFAEPIPAVRICAVCGLLPQTTTLLPCRHVFCKTCYPQCLVNGICECPLDGDKFLVKDAEWKIFPMKNLLRRKVKCWNEDNGCDAVMTISDMLKHFDEECVHHTTRCPSCSALLLRTNLCAHRKSNYSTHALPNHAQPLEPWKNSVQEPMITALETTLSECIGELKAGIEQILQGHATHSEKLDEVWHISNALREIVVQMSEKQEQEITVVKNTAFKEWKKGMVAQGEKFDEFSRSLGVLGADVRNTANATQQSLEKLEQSHAESRRRCTQDDNQLQRVSDIVSSFEGILNEALERVTKAIVQKCKTNAELFATPKVKEMECGKKALYESETLLLAKNTLSITLHAFCVKEIKALKEKATSTGLARDTCEPIYICGYHITFLLYMKKRENTVSVHAGLQLHKGVVDEFLQWPFLQKVKLTYMHPSSDKHLQVLNVTPFDLKHCGRPTKSSNAEFYWNHFLRLDDLEREGYIEADQLSLKYELLPLSK</sequence>
<dbReference type="Gene3D" id="3.30.40.10">
    <property type="entry name" value="Zinc/RING finger domain, C3HC4 (zinc finger)"/>
    <property type="match status" value="2"/>
</dbReference>
<dbReference type="OrthoDB" id="6506239at2759"/>
<evidence type="ECO:0000313" key="7">
    <source>
        <dbReference type="Proteomes" id="UP000821866"/>
    </source>
</evidence>
<dbReference type="GO" id="GO:0043122">
    <property type="term" value="P:regulation of canonical NF-kappaB signal transduction"/>
    <property type="evidence" value="ECO:0007669"/>
    <property type="project" value="TreeGrafter"/>
</dbReference>
<evidence type="ECO:0000256" key="4">
    <source>
        <dbReference type="PROSITE-ProRule" id="PRU00175"/>
    </source>
</evidence>
<dbReference type="Gene3D" id="2.60.210.10">
    <property type="entry name" value="Apoptosis, Tumor Necrosis Factor Receptor Associated Protein 2, Chain A"/>
    <property type="match status" value="1"/>
</dbReference>
<dbReference type="CDD" id="cd16449">
    <property type="entry name" value="RING-HC"/>
    <property type="match status" value="1"/>
</dbReference>
<reference evidence="6" key="1">
    <citation type="journal article" date="2020" name="Cell">
        <title>Large-Scale Comparative Analyses of Tick Genomes Elucidate Their Genetic Diversity and Vector Capacities.</title>
        <authorList>
            <consortium name="Tick Genome and Microbiome Consortium (TIGMIC)"/>
            <person name="Jia N."/>
            <person name="Wang J."/>
            <person name="Shi W."/>
            <person name="Du L."/>
            <person name="Sun Y."/>
            <person name="Zhan W."/>
            <person name="Jiang J.F."/>
            <person name="Wang Q."/>
            <person name="Zhang B."/>
            <person name="Ji P."/>
            <person name="Bell-Sakyi L."/>
            <person name="Cui X.M."/>
            <person name="Yuan T.T."/>
            <person name="Jiang B.G."/>
            <person name="Yang W.F."/>
            <person name="Lam T.T."/>
            <person name="Chang Q.C."/>
            <person name="Ding S.J."/>
            <person name="Wang X.J."/>
            <person name="Zhu J.G."/>
            <person name="Ruan X.D."/>
            <person name="Zhao L."/>
            <person name="Wei J.T."/>
            <person name="Ye R.Z."/>
            <person name="Que T.C."/>
            <person name="Du C.H."/>
            <person name="Zhou Y.H."/>
            <person name="Cheng J.X."/>
            <person name="Dai P.F."/>
            <person name="Guo W.B."/>
            <person name="Han X.H."/>
            <person name="Huang E.J."/>
            <person name="Li L.F."/>
            <person name="Wei W."/>
            <person name="Gao Y.C."/>
            <person name="Liu J.Z."/>
            <person name="Shao H.Z."/>
            <person name="Wang X."/>
            <person name="Wang C.C."/>
            <person name="Yang T.C."/>
            <person name="Huo Q.B."/>
            <person name="Li W."/>
            <person name="Chen H.Y."/>
            <person name="Chen S.E."/>
            <person name="Zhou L.G."/>
            <person name="Ni X.B."/>
            <person name="Tian J.H."/>
            <person name="Sheng Y."/>
            <person name="Liu T."/>
            <person name="Pan Y.S."/>
            <person name="Xia L.Y."/>
            <person name="Li J."/>
            <person name="Zhao F."/>
            <person name="Cao W.C."/>
        </authorList>
    </citation>
    <scope>NUCLEOTIDE SEQUENCE</scope>
    <source>
        <strain evidence="6">Rmic-2018</strain>
    </source>
</reference>
<name>A0A9J6E565_RHIMP</name>
<gene>
    <name evidence="6" type="ORF">HPB51_000459</name>
</gene>
<protein>
    <recommendedName>
        <fullName evidence="5">RING-type domain-containing protein</fullName>
    </recommendedName>
</protein>
<dbReference type="GO" id="GO:0005164">
    <property type="term" value="F:tumor necrosis factor receptor binding"/>
    <property type="evidence" value="ECO:0007669"/>
    <property type="project" value="TreeGrafter"/>
</dbReference>
<dbReference type="InterPro" id="IPR017907">
    <property type="entry name" value="Znf_RING_CS"/>
</dbReference>